<dbReference type="AlphaFoldDB" id="A0A023B1I6"/>
<evidence type="ECO:0000256" key="5">
    <source>
        <dbReference type="ARBA" id="ARBA00022786"/>
    </source>
</evidence>
<evidence type="ECO:0000256" key="3">
    <source>
        <dbReference type="ARBA" id="ARBA00012759"/>
    </source>
</evidence>
<dbReference type="EC" id="3.4.19.12" evidence="3"/>
<evidence type="ECO:0000256" key="2">
    <source>
        <dbReference type="ARBA" id="ARBA00009085"/>
    </source>
</evidence>
<dbReference type="VEuPathDB" id="CryptoDB:GNI_130480"/>
<dbReference type="GO" id="GO:0016579">
    <property type="term" value="P:protein deubiquitination"/>
    <property type="evidence" value="ECO:0007669"/>
    <property type="project" value="InterPro"/>
</dbReference>
<dbReference type="InterPro" id="IPR018200">
    <property type="entry name" value="USP_CS"/>
</dbReference>
<dbReference type="PROSITE" id="PS00973">
    <property type="entry name" value="USP_2"/>
    <property type="match status" value="1"/>
</dbReference>
<evidence type="ECO:0000256" key="7">
    <source>
        <dbReference type="ARBA" id="ARBA00022807"/>
    </source>
</evidence>
<dbReference type="PANTHER" id="PTHR21646:SF24">
    <property type="entry name" value="UBIQUITIN CARBOXYL-TERMINAL HYDROLASE"/>
    <property type="match status" value="1"/>
</dbReference>
<evidence type="ECO:0000313" key="9">
    <source>
        <dbReference type="EMBL" id="EZG47689.1"/>
    </source>
</evidence>
<dbReference type="SUPFAM" id="SSF54001">
    <property type="entry name" value="Cysteine proteinases"/>
    <property type="match status" value="1"/>
</dbReference>
<name>A0A023B1I6_GRENI</name>
<evidence type="ECO:0000313" key="10">
    <source>
        <dbReference type="Proteomes" id="UP000019763"/>
    </source>
</evidence>
<comment type="caution">
    <text evidence="9">The sequence shown here is derived from an EMBL/GenBank/DDBJ whole genome shotgun (WGS) entry which is preliminary data.</text>
</comment>
<proteinExistence type="inferred from homology"/>
<dbReference type="GO" id="GO:0006508">
    <property type="term" value="P:proteolysis"/>
    <property type="evidence" value="ECO:0007669"/>
    <property type="project" value="UniProtKB-KW"/>
</dbReference>
<evidence type="ECO:0000259" key="8">
    <source>
        <dbReference type="PROSITE" id="PS50235"/>
    </source>
</evidence>
<dbReference type="InterPro" id="IPR001394">
    <property type="entry name" value="Peptidase_C19_UCH"/>
</dbReference>
<dbReference type="Gene3D" id="3.90.70.10">
    <property type="entry name" value="Cysteine proteinases"/>
    <property type="match status" value="1"/>
</dbReference>
<protein>
    <recommendedName>
        <fullName evidence="3">ubiquitinyl hydrolase 1</fullName>
        <ecNumber evidence="3">3.4.19.12</ecNumber>
    </recommendedName>
</protein>
<dbReference type="OrthoDB" id="292964at2759"/>
<dbReference type="EMBL" id="AFNH02000974">
    <property type="protein sequence ID" value="EZG47689.1"/>
    <property type="molecule type" value="Genomic_DNA"/>
</dbReference>
<comment type="catalytic activity">
    <reaction evidence="1">
        <text>Thiol-dependent hydrolysis of ester, thioester, amide, peptide and isopeptide bonds formed by the C-terminal Gly of ubiquitin (a 76-residue protein attached to proteins as an intracellular targeting signal).</text>
        <dbReference type="EC" id="3.4.19.12"/>
    </reaction>
</comment>
<dbReference type="InterPro" id="IPR050185">
    <property type="entry name" value="Ub_carboxyl-term_hydrolase"/>
</dbReference>
<dbReference type="GO" id="GO:0004843">
    <property type="term" value="F:cysteine-type deubiquitinase activity"/>
    <property type="evidence" value="ECO:0007669"/>
    <property type="project" value="UniProtKB-EC"/>
</dbReference>
<accession>A0A023B1I6</accession>
<evidence type="ECO:0000256" key="1">
    <source>
        <dbReference type="ARBA" id="ARBA00000707"/>
    </source>
</evidence>
<keyword evidence="10" id="KW-1185">Reference proteome</keyword>
<dbReference type="Proteomes" id="UP000019763">
    <property type="component" value="Unassembled WGS sequence"/>
</dbReference>
<dbReference type="Pfam" id="PF00443">
    <property type="entry name" value="UCH"/>
    <property type="match status" value="1"/>
</dbReference>
<dbReference type="InterPro" id="IPR028889">
    <property type="entry name" value="USP"/>
</dbReference>
<comment type="similarity">
    <text evidence="2">Belongs to the peptidase C19 family.</text>
</comment>
<dbReference type="OMA" id="RIGDYCE"/>
<gene>
    <name evidence="9" type="ORF">GNI_130480</name>
</gene>
<evidence type="ECO:0000256" key="4">
    <source>
        <dbReference type="ARBA" id="ARBA00022670"/>
    </source>
</evidence>
<keyword evidence="4" id="KW-0645">Protease</keyword>
<feature type="domain" description="USP" evidence="8">
    <location>
        <begin position="1"/>
        <end position="162"/>
    </location>
</feature>
<dbReference type="RefSeq" id="XP_011132142.1">
    <property type="nucleotide sequence ID" value="XM_011133840.1"/>
</dbReference>
<reference evidence="9" key="1">
    <citation type="submission" date="2013-12" db="EMBL/GenBank/DDBJ databases">
        <authorList>
            <person name="Omoto C.K."/>
            <person name="Sibley D."/>
            <person name="Venepally P."/>
            <person name="Hadjithomas M."/>
            <person name="Karamycheva S."/>
            <person name="Brunk B."/>
            <person name="Roos D."/>
            <person name="Caler E."/>
            <person name="Lorenzi H."/>
        </authorList>
    </citation>
    <scope>NUCLEOTIDE SEQUENCE</scope>
</reference>
<keyword evidence="7" id="KW-0788">Thiol protease</keyword>
<keyword evidence="5" id="KW-0833">Ubl conjugation pathway</keyword>
<keyword evidence="6 9" id="KW-0378">Hydrolase</keyword>
<dbReference type="PANTHER" id="PTHR21646">
    <property type="entry name" value="UBIQUITIN CARBOXYL-TERMINAL HYDROLASE"/>
    <property type="match status" value="1"/>
</dbReference>
<organism evidence="9 10">
    <name type="scientific">Gregarina niphandrodes</name>
    <name type="common">Septate eugregarine</name>
    <dbReference type="NCBI Taxonomy" id="110365"/>
    <lineage>
        <taxon>Eukaryota</taxon>
        <taxon>Sar</taxon>
        <taxon>Alveolata</taxon>
        <taxon>Apicomplexa</taxon>
        <taxon>Conoidasida</taxon>
        <taxon>Gregarinasina</taxon>
        <taxon>Eugregarinorida</taxon>
        <taxon>Gregarinidae</taxon>
        <taxon>Gregarina</taxon>
    </lineage>
</organism>
<sequence>MDQKVTTLRECFKEFLAVENLEGNNKWYCPTCKDHVQATKKFDLYRLPRILVIHLKRFQQAGYRIRSKISAQVDFPWRHDDLLDLTDLCQSPLARYRLFAICNHFGTLSGGHYTARAKSLVDGKYVWHKYDDSHVTLLGREDQLNEDELVNPSAYVLFYEQA</sequence>
<dbReference type="InterPro" id="IPR038765">
    <property type="entry name" value="Papain-like_cys_pep_sf"/>
</dbReference>
<evidence type="ECO:0000256" key="6">
    <source>
        <dbReference type="ARBA" id="ARBA00022801"/>
    </source>
</evidence>
<dbReference type="eggNOG" id="KOG1870">
    <property type="taxonomic scope" value="Eukaryota"/>
</dbReference>
<dbReference type="PROSITE" id="PS50235">
    <property type="entry name" value="USP_3"/>
    <property type="match status" value="1"/>
</dbReference>
<dbReference type="GeneID" id="22914564"/>